<dbReference type="Gramene" id="Os02t0710201-00">
    <property type="protein sequence ID" value="Os02t0710201-00"/>
    <property type="gene ID" value="Os02g0710201"/>
</dbReference>
<keyword evidence="3" id="KW-1185">Reference proteome</keyword>
<reference evidence="2 3" key="3">
    <citation type="journal article" date="2013" name="Rice">
        <title>Improvement of the Oryza sativa Nipponbare reference genome using next generation sequence and optical map data.</title>
        <authorList>
            <person name="Kawahara Y."/>
            <person name="de la Bastide M."/>
            <person name="Hamilton J.P."/>
            <person name="Kanamori H."/>
            <person name="McCombie W.R."/>
            <person name="Ouyang S."/>
            <person name="Schwartz D.C."/>
            <person name="Tanaka T."/>
            <person name="Wu J."/>
            <person name="Zhou S."/>
            <person name="Childs K.L."/>
            <person name="Davidson R.M."/>
            <person name="Lin H."/>
            <person name="Quesada-Ocampo L."/>
            <person name="Vaillancourt B."/>
            <person name="Sakai H."/>
            <person name="Lee S.S."/>
            <person name="Kim J."/>
            <person name="Numa H."/>
            <person name="Itoh T."/>
            <person name="Buell C.R."/>
            <person name="Matsumoto T."/>
        </authorList>
    </citation>
    <scope>NUCLEOTIDE SEQUENCE [LARGE SCALE GENOMIC DNA]</scope>
    <source>
        <strain evidence="3">cv. Nipponbare</strain>
    </source>
</reference>
<evidence type="ECO:0000313" key="2">
    <source>
        <dbReference type="EMBL" id="BAS80556.1"/>
    </source>
</evidence>
<name>A0A0P0VNM1_ORYSJ</name>
<feature type="region of interest" description="Disordered" evidence="1">
    <location>
        <begin position="1"/>
        <end position="29"/>
    </location>
</feature>
<accession>A0A0P0VNM1</accession>
<gene>
    <name evidence="2" type="ordered locus">Os02g0710201</name>
    <name evidence="2" type="ORF">OSNPB_020710201</name>
</gene>
<evidence type="ECO:0000313" key="3">
    <source>
        <dbReference type="Proteomes" id="UP000059680"/>
    </source>
</evidence>
<dbReference type="Proteomes" id="UP000059680">
    <property type="component" value="Chromosome 2"/>
</dbReference>
<reference evidence="2 3" key="2">
    <citation type="journal article" date="2013" name="Plant Cell Physiol.">
        <title>Rice Annotation Project Database (RAP-DB): an integrative and interactive database for rice genomics.</title>
        <authorList>
            <person name="Sakai H."/>
            <person name="Lee S.S."/>
            <person name="Tanaka T."/>
            <person name="Numa H."/>
            <person name="Kim J."/>
            <person name="Kawahara Y."/>
            <person name="Wakimoto H."/>
            <person name="Yang C.C."/>
            <person name="Iwamoto M."/>
            <person name="Abe T."/>
            <person name="Yamada Y."/>
            <person name="Muto A."/>
            <person name="Inokuchi H."/>
            <person name="Ikemura T."/>
            <person name="Matsumoto T."/>
            <person name="Sasaki T."/>
            <person name="Itoh T."/>
        </authorList>
    </citation>
    <scope>NUCLEOTIDE SEQUENCE [LARGE SCALE GENOMIC DNA]</scope>
    <source>
        <strain evidence="3">cv. Nipponbare</strain>
    </source>
</reference>
<dbReference type="AlphaFoldDB" id="A0A0P0VNM1"/>
<dbReference type="InParanoid" id="A0A0P0VNM1"/>
<evidence type="ECO:0000256" key="1">
    <source>
        <dbReference type="SAM" id="MobiDB-lite"/>
    </source>
</evidence>
<reference evidence="3" key="1">
    <citation type="journal article" date="2005" name="Nature">
        <title>The map-based sequence of the rice genome.</title>
        <authorList>
            <consortium name="International rice genome sequencing project (IRGSP)"/>
            <person name="Matsumoto T."/>
            <person name="Wu J."/>
            <person name="Kanamori H."/>
            <person name="Katayose Y."/>
            <person name="Fujisawa M."/>
            <person name="Namiki N."/>
            <person name="Mizuno H."/>
            <person name="Yamamoto K."/>
            <person name="Antonio B.A."/>
            <person name="Baba T."/>
            <person name="Sakata K."/>
            <person name="Nagamura Y."/>
            <person name="Aoki H."/>
            <person name="Arikawa K."/>
            <person name="Arita K."/>
            <person name="Bito T."/>
            <person name="Chiden Y."/>
            <person name="Fujitsuka N."/>
            <person name="Fukunaka R."/>
            <person name="Hamada M."/>
            <person name="Harada C."/>
            <person name="Hayashi A."/>
            <person name="Hijishita S."/>
            <person name="Honda M."/>
            <person name="Hosokawa S."/>
            <person name="Ichikawa Y."/>
            <person name="Idonuma A."/>
            <person name="Iijima M."/>
            <person name="Ikeda M."/>
            <person name="Ikeno M."/>
            <person name="Ito K."/>
            <person name="Ito S."/>
            <person name="Ito T."/>
            <person name="Ito Y."/>
            <person name="Ito Y."/>
            <person name="Iwabuchi A."/>
            <person name="Kamiya K."/>
            <person name="Karasawa W."/>
            <person name="Kurita K."/>
            <person name="Katagiri S."/>
            <person name="Kikuta A."/>
            <person name="Kobayashi H."/>
            <person name="Kobayashi N."/>
            <person name="Machita K."/>
            <person name="Maehara T."/>
            <person name="Masukawa M."/>
            <person name="Mizubayashi T."/>
            <person name="Mukai Y."/>
            <person name="Nagasaki H."/>
            <person name="Nagata Y."/>
            <person name="Naito S."/>
            <person name="Nakashima M."/>
            <person name="Nakama Y."/>
            <person name="Nakamichi Y."/>
            <person name="Nakamura M."/>
            <person name="Meguro A."/>
            <person name="Negishi M."/>
            <person name="Ohta I."/>
            <person name="Ohta T."/>
            <person name="Okamoto M."/>
            <person name="Ono N."/>
            <person name="Saji S."/>
            <person name="Sakaguchi M."/>
            <person name="Sakai K."/>
            <person name="Shibata M."/>
            <person name="Shimokawa T."/>
            <person name="Song J."/>
            <person name="Takazaki Y."/>
            <person name="Terasawa K."/>
            <person name="Tsugane M."/>
            <person name="Tsuji K."/>
            <person name="Ueda S."/>
            <person name="Waki K."/>
            <person name="Yamagata H."/>
            <person name="Yamamoto M."/>
            <person name="Yamamoto S."/>
            <person name="Yamane H."/>
            <person name="Yoshiki S."/>
            <person name="Yoshihara R."/>
            <person name="Yukawa K."/>
            <person name="Zhong H."/>
            <person name="Yano M."/>
            <person name="Yuan Q."/>
            <person name="Ouyang S."/>
            <person name="Liu J."/>
            <person name="Jones K.M."/>
            <person name="Gansberger K."/>
            <person name="Moffat K."/>
            <person name="Hill J."/>
            <person name="Bera J."/>
            <person name="Fadrosh D."/>
            <person name="Jin S."/>
            <person name="Johri S."/>
            <person name="Kim M."/>
            <person name="Overton L."/>
            <person name="Reardon M."/>
            <person name="Tsitrin T."/>
            <person name="Vuong H."/>
            <person name="Weaver B."/>
            <person name="Ciecko A."/>
            <person name="Tallon L."/>
            <person name="Jackson J."/>
            <person name="Pai G."/>
            <person name="Aken S.V."/>
            <person name="Utterback T."/>
            <person name="Reidmuller S."/>
            <person name="Feldblyum T."/>
            <person name="Hsiao J."/>
            <person name="Zismann V."/>
            <person name="Iobst S."/>
            <person name="de Vazeille A.R."/>
            <person name="Buell C.R."/>
            <person name="Ying K."/>
            <person name="Li Y."/>
            <person name="Lu T."/>
            <person name="Huang Y."/>
            <person name="Zhao Q."/>
            <person name="Feng Q."/>
            <person name="Zhang L."/>
            <person name="Zhu J."/>
            <person name="Weng Q."/>
            <person name="Mu J."/>
            <person name="Lu Y."/>
            <person name="Fan D."/>
            <person name="Liu Y."/>
            <person name="Guan J."/>
            <person name="Zhang Y."/>
            <person name="Yu S."/>
            <person name="Liu X."/>
            <person name="Zhang Y."/>
            <person name="Hong G."/>
            <person name="Han B."/>
            <person name="Choisne N."/>
            <person name="Demange N."/>
            <person name="Orjeda G."/>
            <person name="Samain S."/>
            <person name="Cattolico L."/>
            <person name="Pelletier E."/>
            <person name="Couloux A."/>
            <person name="Segurens B."/>
            <person name="Wincker P."/>
            <person name="D'Hont A."/>
            <person name="Scarpelli C."/>
            <person name="Weissenbach J."/>
            <person name="Salanoubat M."/>
            <person name="Quetier F."/>
            <person name="Yu Y."/>
            <person name="Kim H.R."/>
            <person name="Rambo T."/>
            <person name="Currie J."/>
            <person name="Collura K."/>
            <person name="Luo M."/>
            <person name="Yang T."/>
            <person name="Ammiraju J.S.S."/>
            <person name="Engler F."/>
            <person name="Soderlund C."/>
            <person name="Wing R.A."/>
            <person name="Palmer L.E."/>
            <person name="de la Bastide M."/>
            <person name="Spiegel L."/>
            <person name="Nascimento L."/>
            <person name="Zutavern T."/>
            <person name="O'Shaughnessy A."/>
            <person name="Dike S."/>
            <person name="Dedhia N."/>
            <person name="Preston R."/>
            <person name="Balija V."/>
            <person name="McCombie W.R."/>
            <person name="Chow T."/>
            <person name="Chen H."/>
            <person name="Chung M."/>
            <person name="Chen C."/>
            <person name="Shaw J."/>
            <person name="Wu H."/>
            <person name="Hsiao K."/>
            <person name="Chao Y."/>
            <person name="Chu M."/>
            <person name="Cheng C."/>
            <person name="Hour A."/>
            <person name="Lee P."/>
            <person name="Lin S."/>
            <person name="Lin Y."/>
            <person name="Liou J."/>
            <person name="Liu S."/>
            <person name="Hsing Y."/>
            <person name="Raghuvanshi S."/>
            <person name="Mohanty A."/>
            <person name="Bharti A.K."/>
            <person name="Gaur A."/>
            <person name="Gupta V."/>
            <person name="Kumar D."/>
            <person name="Ravi V."/>
            <person name="Vij S."/>
            <person name="Kapur A."/>
            <person name="Khurana P."/>
            <person name="Khurana P."/>
            <person name="Khurana J.P."/>
            <person name="Tyagi A.K."/>
            <person name="Gaikwad K."/>
            <person name="Singh A."/>
            <person name="Dalal V."/>
            <person name="Srivastava S."/>
            <person name="Dixit A."/>
            <person name="Pal A.K."/>
            <person name="Ghazi I.A."/>
            <person name="Yadav M."/>
            <person name="Pandit A."/>
            <person name="Bhargava A."/>
            <person name="Sureshbabu K."/>
            <person name="Batra K."/>
            <person name="Sharma T.R."/>
            <person name="Mohapatra T."/>
            <person name="Singh N.K."/>
            <person name="Messing J."/>
            <person name="Nelson A.B."/>
            <person name="Fuks G."/>
            <person name="Kavchok S."/>
            <person name="Keizer G."/>
            <person name="Linton E."/>
            <person name="Llaca V."/>
            <person name="Song R."/>
            <person name="Tanyolac B."/>
            <person name="Young S."/>
            <person name="Ho-Il K."/>
            <person name="Hahn J.H."/>
            <person name="Sangsakoo G."/>
            <person name="Vanavichit A."/>
            <person name="de Mattos Luiz.A.T."/>
            <person name="Zimmer P.D."/>
            <person name="Malone G."/>
            <person name="Dellagostin O."/>
            <person name="de Oliveira A.C."/>
            <person name="Bevan M."/>
            <person name="Bancroft I."/>
            <person name="Minx P."/>
            <person name="Cordum H."/>
            <person name="Wilson R."/>
            <person name="Cheng Z."/>
            <person name="Jin W."/>
            <person name="Jiang J."/>
            <person name="Leong S.A."/>
            <person name="Iwama H."/>
            <person name="Gojobori T."/>
            <person name="Itoh T."/>
            <person name="Niimura Y."/>
            <person name="Fujii Y."/>
            <person name="Habara T."/>
            <person name="Sakai H."/>
            <person name="Sato Y."/>
            <person name="Wilson G."/>
            <person name="Kumar K."/>
            <person name="McCouch S."/>
            <person name="Juretic N."/>
            <person name="Hoen D."/>
            <person name="Wright S."/>
            <person name="Bruskiewich R."/>
            <person name="Bureau T."/>
            <person name="Miyao A."/>
            <person name="Hirochika H."/>
            <person name="Nishikawa T."/>
            <person name="Kadowaki K."/>
            <person name="Sugiura M."/>
            <person name="Burr B."/>
            <person name="Sasaki T."/>
        </authorList>
    </citation>
    <scope>NUCLEOTIDE SEQUENCE [LARGE SCALE GENOMIC DNA]</scope>
    <source>
        <strain evidence="3">cv. Nipponbare</strain>
    </source>
</reference>
<proteinExistence type="predicted"/>
<organism evidence="2 3">
    <name type="scientific">Oryza sativa subsp. japonica</name>
    <name type="common">Rice</name>
    <dbReference type="NCBI Taxonomy" id="39947"/>
    <lineage>
        <taxon>Eukaryota</taxon>
        <taxon>Viridiplantae</taxon>
        <taxon>Streptophyta</taxon>
        <taxon>Embryophyta</taxon>
        <taxon>Tracheophyta</taxon>
        <taxon>Spermatophyta</taxon>
        <taxon>Magnoliopsida</taxon>
        <taxon>Liliopsida</taxon>
        <taxon>Poales</taxon>
        <taxon>Poaceae</taxon>
        <taxon>BOP clade</taxon>
        <taxon>Oryzoideae</taxon>
        <taxon>Oryzeae</taxon>
        <taxon>Oryzinae</taxon>
        <taxon>Oryza</taxon>
        <taxon>Oryza sativa</taxon>
    </lineage>
</organism>
<sequence>MSSSASWPYPIWDDSNPPPNASASHPPPYTIARSRTSAMRMHTSTLPTNTITAPFVASATYTRSSVVDQSHAHPSPRRRGVWWCSLQCGVVGGTGGFVYIHARGRGSRAHGELGLNKQLKRGGASARGRIKCWRWAR</sequence>
<dbReference type="PaxDb" id="39947-A0A0P0VNM1"/>
<feature type="compositionally biased region" description="Pro residues" evidence="1">
    <location>
        <begin position="16"/>
        <end position="29"/>
    </location>
</feature>
<dbReference type="EMBL" id="AP014958">
    <property type="protein sequence ID" value="BAS80556.1"/>
    <property type="molecule type" value="Genomic_DNA"/>
</dbReference>
<protein>
    <submittedName>
        <fullName evidence="2">Os02g0710201 protein</fullName>
    </submittedName>
</protein>